<dbReference type="GO" id="GO:0006979">
    <property type="term" value="P:response to oxidative stress"/>
    <property type="evidence" value="ECO:0007669"/>
    <property type="project" value="UniProtKB-UniRule"/>
</dbReference>
<comment type="function">
    <text evidence="2">Removal of H(2)O(2), oxidation of toxic reductants, biosynthesis and degradation of lignin, suberization, auxin catabolism, response to environmental stresses such as wounding, pathogen attack and oxidative stress. These functions might be dependent on each isozyme/isoform in each plant tissue.</text>
</comment>
<dbReference type="PROSITE" id="PS00436">
    <property type="entry name" value="PEROXIDASE_2"/>
    <property type="match status" value="1"/>
</dbReference>
<evidence type="ECO:0000256" key="16">
    <source>
        <dbReference type="PIRSR" id="PIRSR600823-1"/>
    </source>
</evidence>
<dbReference type="GO" id="GO:0005576">
    <property type="term" value="C:extracellular region"/>
    <property type="evidence" value="ECO:0007669"/>
    <property type="project" value="UniProtKB-SubCell"/>
</dbReference>
<keyword evidence="8 18" id="KW-0479">Metal-binding</keyword>
<keyword evidence="14" id="KW-0325">Glycoprotein</keyword>
<dbReference type="GO" id="GO:0046872">
    <property type="term" value="F:metal ion binding"/>
    <property type="evidence" value="ECO:0007669"/>
    <property type="project" value="UniProtKB-UniRule"/>
</dbReference>
<evidence type="ECO:0000256" key="10">
    <source>
        <dbReference type="ARBA" id="ARBA00022837"/>
    </source>
</evidence>
<dbReference type="Gene3D" id="1.10.520.10">
    <property type="match status" value="1"/>
</dbReference>
<evidence type="ECO:0000256" key="4">
    <source>
        <dbReference type="ARBA" id="ARBA00012313"/>
    </source>
</evidence>
<feature type="binding site" evidence="18">
    <location>
        <position position="69"/>
    </location>
    <ligand>
        <name>Ca(2+)</name>
        <dbReference type="ChEBI" id="CHEBI:29108"/>
        <label>1</label>
    </ligand>
</feature>
<keyword evidence="6 21" id="KW-0575">Peroxidase</keyword>
<accession>A0A8K0DS75</accession>
<evidence type="ECO:0000313" key="23">
    <source>
        <dbReference type="EMBL" id="KAF3433304.1"/>
    </source>
</evidence>
<feature type="active site" description="Proton acceptor" evidence="16">
    <location>
        <position position="65"/>
    </location>
</feature>
<comment type="caution">
    <text evidence="23">The sequence shown here is derived from an EMBL/GenBank/DDBJ whole genome shotgun (WGS) entry which is preliminary data.</text>
</comment>
<evidence type="ECO:0000256" key="18">
    <source>
        <dbReference type="PIRSR" id="PIRSR600823-3"/>
    </source>
</evidence>
<feature type="binding site" evidence="18">
    <location>
        <position position="73"/>
    </location>
    <ligand>
        <name>Ca(2+)</name>
        <dbReference type="ChEBI" id="CHEBI:29108"/>
        <label>1</label>
    </ligand>
</feature>
<dbReference type="Proteomes" id="UP000796880">
    <property type="component" value="Unassembled WGS sequence"/>
</dbReference>
<feature type="disulfide bond" evidence="20">
    <location>
        <begin position="34"/>
        <end position="114"/>
    </location>
</feature>
<dbReference type="EC" id="1.11.1.7" evidence="4 21"/>
<evidence type="ECO:0000256" key="3">
    <source>
        <dbReference type="ARBA" id="ARBA00006873"/>
    </source>
</evidence>
<evidence type="ECO:0000256" key="15">
    <source>
        <dbReference type="ARBA" id="ARBA00023324"/>
    </source>
</evidence>
<dbReference type="EMBL" id="VOIH02000011">
    <property type="protein sequence ID" value="KAF3433304.1"/>
    <property type="molecule type" value="Genomic_DNA"/>
</dbReference>
<dbReference type="Gene3D" id="1.10.420.10">
    <property type="entry name" value="Peroxidase, domain 2"/>
    <property type="match status" value="1"/>
</dbReference>
<sequence length="318" mass="34323">MASYNCCLLLIFFASTVFLKSDAKLSANYYLQTCPKAQAIVQAGVAAAIKQEARIGASLLRLHFHDCFVNGCDGSILLDDTDNFVGEKTAVPNNNSVRGFDVVDDIKAKLEKTCPGVVSCADILALAARDSVVQLGGPSWKVGLGRRDSTTANRSAANSFIPAPTSNLSALVSSFSVQGLSTKDLVALSGSHTIGLARCTSFRSRIYNDSTTIDASFAKSLQRKCPKSGNDNVHARLDLQTSTIFDNLYFKNLMEEKGLLHSDQALFNGSFTDSLVEKYAANSCKFFNDFAKGMIKMGKINPLTGSKGQIRINCRKIN</sequence>
<evidence type="ECO:0000256" key="2">
    <source>
        <dbReference type="ARBA" id="ARBA00002322"/>
    </source>
</evidence>
<dbReference type="FunFam" id="1.10.520.10:FF:000001">
    <property type="entry name" value="Peroxidase"/>
    <property type="match status" value="1"/>
</dbReference>
<dbReference type="GO" id="GO:0140825">
    <property type="term" value="F:lactoperoxidase activity"/>
    <property type="evidence" value="ECO:0007669"/>
    <property type="project" value="UniProtKB-EC"/>
</dbReference>
<feature type="binding site" evidence="18">
    <location>
        <position position="71"/>
    </location>
    <ligand>
        <name>Ca(2+)</name>
        <dbReference type="ChEBI" id="CHEBI:29108"/>
        <label>1</label>
    </ligand>
</feature>
<evidence type="ECO:0000256" key="12">
    <source>
        <dbReference type="ARBA" id="ARBA00023004"/>
    </source>
</evidence>
<keyword evidence="5 21" id="KW-0964">Secreted</keyword>
<comment type="cofactor">
    <cofactor evidence="18 21">
        <name>Ca(2+)</name>
        <dbReference type="ChEBI" id="CHEBI:29108"/>
    </cofactor>
    <text evidence="18 21">Binds 2 calcium ions per subunit.</text>
</comment>
<feature type="binding site" evidence="18">
    <location>
        <position position="238"/>
    </location>
    <ligand>
        <name>Ca(2+)</name>
        <dbReference type="ChEBI" id="CHEBI:29108"/>
        <label>2</label>
    </ligand>
</feature>
<gene>
    <name evidence="23" type="ORF">FNV43_RR24406</name>
</gene>
<feature type="binding site" evidence="18">
    <location>
        <position position="193"/>
    </location>
    <ligand>
        <name>Ca(2+)</name>
        <dbReference type="ChEBI" id="CHEBI:29108"/>
        <label>2</label>
    </ligand>
</feature>
<evidence type="ECO:0000256" key="5">
    <source>
        <dbReference type="ARBA" id="ARBA00022525"/>
    </source>
</evidence>
<keyword evidence="7 21" id="KW-0349">Heme</keyword>
<protein>
    <recommendedName>
        <fullName evidence="4 21">Peroxidase</fullName>
        <ecNumber evidence="4 21">1.11.1.7</ecNumber>
    </recommendedName>
</protein>
<keyword evidence="24" id="KW-1185">Reference proteome</keyword>
<dbReference type="PANTHER" id="PTHR31388:SF264">
    <property type="entry name" value="PEROXIDASE 59"/>
    <property type="match status" value="1"/>
</dbReference>
<dbReference type="PROSITE" id="PS50873">
    <property type="entry name" value="PEROXIDASE_4"/>
    <property type="match status" value="1"/>
</dbReference>
<dbReference type="InterPro" id="IPR019793">
    <property type="entry name" value="Peroxidases_heam-ligand_BS"/>
</dbReference>
<dbReference type="PRINTS" id="PR00458">
    <property type="entry name" value="PEROXIDASE"/>
</dbReference>
<reference evidence="23" key="1">
    <citation type="submission" date="2020-03" db="EMBL/GenBank/DDBJ databases">
        <title>A high-quality chromosome-level genome assembly of a woody plant with both climbing and erect habits, Rhamnella rubrinervis.</title>
        <authorList>
            <person name="Lu Z."/>
            <person name="Yang Y."/>
            <person name="Zhu X."/>
            <person name="Sun Y."/>
        </authorList>
    </citation>
    <scope>NUCLEOTIDE SEQUENCE</scope>
    <source>
        <strain evidence="23">BYM</strain>
        <tissue evidence="23">Leaf</tissue>
    </source>
</reference>
<dbReference type="InterPro" id="IPR000823">
    <property type="entry name" value="Peroxidase_pln"/>
</dbReference>
<dbReference type="InterPro" id="IPR010255">
    <property type="entry name" value="Haem_peroxidase_sf"/>
</dbReference>
<feature type="chain" id="PRO_5035487706" description="Peroxidase" evidence="21">
    <location>
        <begin position="24"/>
        <end position="318"/>
    </location>
</feature>
<evidence type="ECO:0000256" key="17">
    <source>
        <dbReference type="PIRSR" id="PIRSR600823-2"/>
    </source>
</evidence>
<evidence type="ECO:0000256" key="19">
    <source>
        <dbReference type="PIRSR" id="PIRSR600823-4"/>
    </source>
</evidence>
<evidence type="ECO:0000256" key="13">
    <source>
        <dbReference type="ARBA" id="ARBA00023157"/>
    </source>
</evidence>
<feature type="site" description="Transition state stabilizer" evidence="19">
    <location>
        <position position="61"/>
    </location>
</feature>
<dbReference type="FunFam" id="1.10.420.10:FF:000006">
    <property type="entry name" value="Peroxidase"/>
    <property type="match status" value="1"/>
</dbReference>
<keyword evidence="9 21" id="KW-0732">Signal</keyword>
<feature type="binding site" evidence="18">
    <location>
        <position position="66"/>
    </location>
    <ligand>
        <name>Ca(2+)</name>
        <dbReference type="ChEBI" id="CHEBI:29108"/>
        <label>1</label>
    </ligand>
</feature>
<evidence type="ECO:0000256" key="21">
    <source>
        <dbReference type="RuleBase" id="RU362060"/>
    </source>
</evidence>
<comment type="catalytic activity">
    <reaction evidence="1 21">
        <text>2 a phenolic donor + H2O2 = 2 a phenolic radical donor + 2 H2O</text>
        <dbReference type="Rhea" id="RHEA:56136"/>
        <dbReference type="ChEBI" id="CHEBI:15377"/>
        <dbReference type="ChEBI" id="CHEBI:16240"/>
        <dbReference type="ChEBI" id="CHEBI:139520"/>
        <dbReference type="ChEBI" id="CHEBI:139521"/>
        <dbReference type="EC" id="1.11.1.7"/>
    </reaction>
</comment>
<dbReference type="AlphaFoldDB" id="A0A8K0DS75"/>
<dbReference type="SUPFAM" id="SSF48113">
    <property type="entry name" value="Heme-dependent peroxidases"/>
    <property type="match status" value="1"/>
</dbReference>
<keyword evidence="10 18" id="KW-0106">Calcium</keyword>
<dbReference type="Pfam" id="PF00141">
    <property type="entry name" value="peroxidase"/>
    <property type="match status" value="1"/>
</dbReference>
<keyword evidence="13 20" id="KW-1015">Disulfide bond</keyword>
<organism evidence="23 24">
    <name type="scientific">Rhamnella rubrinervis</name>
    <dbReference type="NCBI Taxonomy" id="2594499"/>
    <lineage>
        <taxon>Eukaryota</taxon>
        <taxon>Viridiplantae</taxon>
        <taxon>Streptophyta</taxon>
        <taxon>Embryophyta</taxon>
        <taxon>Tracheophyta</taxon>
        <taxon>Spermatophyta</taxon>
        <taxon>Magnoliopsida</taxon>
        <taxon>eudicotyledons</taxon>
        <taxon>Gunneridae</taxon>
        <taxon>Pentapetalae</taxon>
        <taxon>rosids</taxon>
        <taxon>fabids</taxon>
        <taxon>Rosales</taxon>
        <taxon>Rhamnaceae</taxon>
        <taxon>rhamnoid group</taxon>
        <taxon>Rhamneae</taxon>
        <taxon>Rhamnella</taxon>
    </lineage>
</organism>
<feature type="binding site" description="axial binding residue" evidence="18">
    <location>
        <position position="192"/>
    </location>
    <ligand>
        <name>heme b</name>
        <dbReference type="ChEBI" id="CHEBI:60344"/>
    </ligand>
    <ligandPart>
        <name>Fe</name>
        <dbReference type="ChEBI" id="CHEBI:18248"/>
    </ligandPart>
</feature>
<evidence type="ECO:0000256" key="1">
    <source>
        <dbReference type="ARBA" id="ARBA00000189"/>
    </source>
</evidence>
<proteinExistence type="inferred from homology"/>
<dbReference type="InterPro" id="IPR033905">
    <property type="entry name" value="Secretory_peroxidase"/>
</dbReference>
<feature type="binding site" evidence="18">
    <location>
        <position position="87"/>
    </location>
    <ligand>
        <name>Ca(2+)</name>
        <dbReference type="ChEBI" id="CHEBI:29108"/>
        <label>1</label>
    </ligand>
</feature>
<keyword evidence="11 21" id="KW-0560">Oxidoreductase</keyword>
<comment type="similarity">
    <text evidence="21">Belongs to the peroxidase family. Classical plant (class III) peroxidase subfamily.</text>
</comment>
<dbReference type="OrthoDB" id="2113341at2759"/>
<evidence type="ECO:0000256" key="20">
    <source>
        <dbReference type="PIRSR" id="PIRSR600823-5"/>
    </source>
</evidence>
<dbReference type="CDD" id="cd00693">
    <property type="entry name" value="secretory_peroxidase"/>
    <property type="match status" value="1"/>
</dbReference>
<dbReference type="PANTHER" id="PTHR31388">
    <property type="entry name" value="PEROXIDASE 72-RELATED"/>
    <property type="match status" value="1"/>
</dbReference>
<comment type="subcellular location">
    <subcellularLocation>
        <location evidence="21">Secreted</location>
    </subcellularLocation>
</comment>
<evidence type="ECO:0000259" key="22">
    <source>
        <dbReference type="PROSITE" id="PS50873"/>
    </source>
</evidence>
<dbReference type="GO" id="GO:0020037">
    <property type="term" value="F:heme binding"/>
    <property type="evidence" value="ECO:0007669"/>
    <property type="project" value="UniProtKB-UniRule"/>
</dbReference>
<evidence type="ECO:0000256" key="6">
    <source>
        <dbReference type="ARBA" id="ARBA00022559"/>
    </source>
</evidence>
<dbReference type="InterPro" id="IPR019794">
    <property type="entry name" value="Peroxidases_AS"/>
</dbReference>
<dbReference type="GO" id="GO:0042744">
    <property type="term" value="P:hydrogen peroxide catabolic process"/>
    <property type="evidence" value="ECO:0007669"/>
    <property type="project" value="UniProtKB-KW"/>
</dbReference>
<feature type="disulfide bond" evidence="20">
    <location>
        <begin position="67"/>
        <end position="72"/>
    </location>
</feature>
<dbReference type="PROSITE" id="PS00435">
    <property type="entry name" value="PEROXIDASE_1"/>
    <property type="match status" value="1"/>
</dbReference>
<feature type="disulfide bond" evidence="20">
    <location>
        <begin position="199"/>
        <end position="225"/>
    </location>
</feature>
<dbReference type="PRINTS" id="PR00461">
    <property type="entry name" value="PLPEROXIDASE"/>
</dbReference>
<evidence type="ECO:0000256" key="11">
    <source>
        <dbReference type="ARBA" id="ARBA00023002"/>
    </source>
</evidence>
<evidence type="ECO:0000256" key="14">
    <source>
        <dbReference type="ARBA" id="ARBA00023180"/>
    </source>
</evidence>
<feature type="disulfide bond" evidence="20">
    <location>
        <begin position="120"/>
        <end position="314"/>
    </location>
</feature>
<keyword evidence="15 21" id="KW-0376">Hydrogen peroxide</keyword>
<feature type="binding site" evidence="17">
    <location>
        <position position="162"/>
    </location>
    <ligand>
        <name>substrate</name>
    </ligand>
</feature>
<dbReference type="InterPro" id="IPR002016">
    <property type="entry name" value="Haem_peroxidase"/>
</dbReference>
<feature type="signal peptide" evidence="21">
    <location>
        <begin position="1"/>
        <end position="23"/>
    </location>
</feature>
<feature type="binding site" evidence="18">
    <location>
        <position position="241"/>
    </location>
    <ligand>
        <name>Ca(2+)</name>
        <dbReference type="ChEBI" id="CHEBI:29108"/>
        <label>2</label>
    </ligand>
</feature>
<evidence type="ECO:0000313" key="24">
    <source>
        <dbReference type="Proteomes" id="UP000796880"/>
    </source>
</evidence>
<name>A0A8K0DS75_9ROSA</name>
<feature type="binding site" evidence="18">
    <location>
        <position position="75"/>
    </location>
    <ligand>
        <name>Ca(2+)</name>
        <dbReference type="ChEBI" id="CHEBI:29108"/>
        <label>1</label>
    </ligand>
</feature>
<evidence type="ECO:0000256" key="8">
    <source>
        <dbReference type="ARBA" id="ARBA00022723"/>
    </source>
</evidence>
<feature type="domain" description="Plant heme peroxidase family profile" evidence="22">
    <location>
        <begin position="24"/>
        <end position="318"/>
    </location>
</feature>
<keyword evidence="12 18" id="KW-0408">Iron</keyword>
<feature type="binding site" evidence="18">
    <location>
        <position position="246"/>
    </location>
    <ligand>
        <name>Ca(2+)</name>
        <dbReference type="ChEBI" id="CHEBI:29108"/>
        <label>2</label>
    </ligand>
</feature>
<evidence type="ECO:0000256" key="7">
    <source>
        <dbReference type="ARBA" id="ARBA00022617"/>
    </source>
</evidence>
<comment type="similarity">
    <text evidence="3">Belongs to the peroxidase family. Ascorbate peroxidase subfamily.</text>
</comment>
<comment type="cofactor">
    <cofactor evidence="18 21">
        <name>heme b</name>
        <dbReference type="ChEBI" id="CHEBI:60344"/>
    </cofactor>
    <text evidence="18 21">Binds 1 heme b (iron(II)-protoporphyrin IX) group per subunit.</text>
</comment>
<evidence type="ECO:0000256" key="9">
    <source>
        <dbReference type="ARBA" id="ARBA00022729"/>
    </source>
</evidence>